<dbReference type="InterPro" id="IPR044068">
    <property type="entry name" value="CB"/>
</dbReference>
<dbReference type="PROSITE" id="PS51898">
    <property type="entry name" value="TYR_RECOMBINASE"/>
    <property type="match status" value="1"/>
</dbReference>
<dbReference type="InterPro" id="IPR010998">
    <property type="entry name" value="Integrase_recombinase_N"/>
</dbReference>
<dbReference type="InterPro" id="IPR002104">
    <property type="entry name" value="Integrase_catalytic"/>
</dbReference>
<evidence type="ECO:0000259" key="5">
    <source>
        <dbReference type="PROSITE" id="PS51898"/>
    </source>
</evidence>
<accession>A0ABV3JUT3</accession>
<evidence type="ECO:0000313" key="8">
    <source>
        <dbReference type="Proteomes" id="UP001552594"/>
    </source>
</evidence>
<evidence type="ECO:0000259" key="6">
    <source>
        <dbReference type="PROSITE" id="PS51900"/>
    </source>
</evidence>
<gene>
    <name evidence="7" type="ORF">AB0L16_09220</name>
</gene>
<feature type="domain" description="Core-binding (CB)" evidence="6">
    <location>
        <begin position="80"/>
        <end position="161"/>
    </location>
</feature>
<dbReference type="InterPro" id="IPR013762">
    <property type="entry name" value="Integrase-like_cat_sf"/>
</dbReference>
<dbReference type="PANTHER" id="PTHR30349">
    <property type="entry name" value="PHAGE INTEGRASE-RELATED"/>
    <property type="match status" value="1"/>
</dbReference>
<dbReference type="PANTHER" id="PTHR30349:SF64">
    <property type="entry name" value="PROPHAGE INTEGRASE INTD-RELATED"/>
    <property type="match status" value="1"/>
</dbReference>
<dbReference type="Pfam" id="PF00589">
    <property type="entry name" value="Phage_integrase"/>
    <property type="match status" value="1"/>
</dbReference>
<dbReference type="Gene3D" id="1.10.150.130">
    <property type="match status" value="1"/>
</dbReference>
<organism evidence="7 8">
    <name type="scientific">Streptomyces orinoci</name>
    <name type="common">Streptoverticillium orinoci</name>
    <dbReference type="NCBI Taxonomy" id="67339"/>
    <lineage>
        <taxon>Bacteria</taxon>
        <taxon>Bacillati</taxon>
        <taxon>Actinomycetota</taxon>
        <taxon>Actinomycetes</taxon>
        <taxon>Kitasatosporales</taxon>
        <taxon>Streptomycetaceae</taxon>
        <taxon>Streptomyces</taxon>
    </lineage>
</organism>
<dbReference type="Pfam" id="PF22022">
    <property type="entry name" value="Phage_int_M"/>
    <property type="match status" value="1"/>
</dbReference>
<proteinExistence type="inferred from homology"/>
<reference evidence="7 8" key="1">
    <citation type="submission" date="2024-06" db="EMBL/GenBank/DDBJ databases">
        <title>The Natural Products Discovery Center: Release of the First 8490 Sequenced Strains for Exploring Actinobacteria Biosynthetic Diversity.</title>
        <authorList>
            <person name="Kalkreuter E."/>
            <person name="Kautsar S.A."/>
            <person name="Yang D."/>
            <person name="Bader C.D."/>
            <person name="Teijaro C.N."/>
            <person name="Fluegel L."/>
            <person name="Davis C.M."/>
            <person name="Simpson J.R."/>
            <person name="Lauterbach L."/>
            <person name="Steele A.D."/>
            <person name="Gui C."/>
            <person name="Meng S."/>
            <person name="Li G."/>
            <person name="Viehrig K."/>
            <person name="Ye F."/>
            <person name="Su P."/>
            <person name="Kiefer A.F."/>
            <person name="Nichols A."/>
            <person name="Cepeda A.J."/>
            <person name="Yan W."/>
            <person name="Fan B."/>
            <person name="Jiang Y."/>
            <person name="Adhikari A."/>
            <person name="Zheng C.-J."/>
            <person name="Schuster L."/>
            <person name="Cowan T.M."/>
            <person name="Smanski M.J."/>
            <person name="Chevrette M.G."/>
            <person name="De Carvalho L.P.S."/>
            <person name="Shen B."/>
        </authorList>
    </citation>
    <scope>NUCLEOTIDE SEQUENCE [LARGE SCALE GENOMIC DNA]</scope>
    <source>
        <strain evidence="7 8">NPDC052347</strain>
    </source>
</reference>
<dbReference type="Proteomes" id="UP001552594">
    <property type="component" value="Unassembled WGS sequence"/>
</dbReference>
<dbReference type="EMBL" id="JBFAUK010000005">
    <property type="protein sequence ID" value="MEV5506645.1"/>
    <property type="molecule type" value="Genomic_DNA"/>
</dbReference>
<comment type="caution">
    <text evidence="7">The sequence shown here is derived from an EMBL/GenBank/DDBJ whole genome shotgun (WGS) entry which is preliminary data.</text>
</comment>
<dbReference type="RefSeq" id="WP_241561078.1">
    <property type="nucleotide sequence ID" value="NZ_JBFAUK010000005.1"/>
</dbReference>
<dbReference type="CDD" id="cd01189">
    <property type="entry name" value="INT_ICEBs1_C_like"/>
    <property type="match status" value="1"/>
</dbReference>
<evidence type="ECO:0000313" key="7">
    <source>
        <dbReference type="EMBL" id="MEV5506645.1"/>
    </source>
</evidence>
<keyword evidence="3" id="KW-0233">DNA recombination</keyword>
<feature type="domain" description="Tyr recombinase" evidence="5">
    <location>
        <begin position="182"/>
        <end position="375"/>
    </location>
</feature>
<dbReference type="InterPro" id="IPR053876">
    <property type="entry name" value="Phage_int_M"/>
</dbReference>
<keyword evidence="2 4" id="KW-0238">DNA-binding</keyword>
<protein>
    <submittedName>
        <fullName evidence="7">Tyrosine-type recombinase/integrase</fullName>
    </submittedName>
</protein>
<evidence type="ECO:0000256" key="1">
    <source>
        <dbReference type="ARBA" id="ARBA00008857"/>
    </source>
</evidence>
<dbReference type="SUPFAM" id="SSF56349">
    <property type="entry name" value="DNA breaking-rejoining enzymes"/>
    <property type="match status" value="1"/>
</dbReference>
<dbReference type="InterPro" id="IPR050090">
    <property type="entry name" value="Tyrosine_recombinase_XerCD"/>
</dbReference>
<evidence type="ECO:0000256" key="3">
    <source>
        <dbReference type="ARBA" id="ARBA00023172"/>
    </source>
</evidence>
<sequence length="380" mass="42810">MATQPLARGMGTFFKECSCAKPTRCPHAYKIRYRNAAGKQTEESGFQTQDAAKDRLTEIYNQKRTVPQSKAERIQTLGQMRFEEYAEAWIQRRRGVVPSTIQDIKGLLKNHVYPELGSRRINTFDSLVIEQYIATMERNGLGLAVQKNSFTRLKSVLRDAYRRGAIPDDPFLDVTPPQYNPKRAIIPTVGELTQIRTAGDDDDFRLVVDLMSGCGLRNGEALAVNVNNIVADDVYRVTEQLRHEDGKLGKLKHRKSGEFREVPLPRTTKDAIEKYADQHGVLEGGYLLPSRRTGSRLMSHRTLQRLWDSAKESAAVPDGMTLYSLRHFFASNCLTNGIPITDVAEWMGHKKIEVTFKIYRHLMPGSINTAAKILDAGLAA</sequence>
<dbReference type="Gene3D" id="1.10.443.10">
    <property type="entry name" value="Intergrase catalytic core"/>
    <property type="match status" value="1"/>
</dbReference>
<evidence type="ECO:0000256" key="4">
    <source>
        <dbReference type="PROSITE-ProRule" id="PRU01248"/>
    </source>
</evidence>
<keyword evidence="8" id="KW-1185">Reference proteome</keyword>
<evidence type="ECO:0000256" key="2">
    <source>
        <dbReference type="ARBA" id="ARBA00023125"/>
    </source>
</evidence>
<comment type="similarity">
    <text evidence="1">Belongs to the 'phage' integrase family.</text>
</comment>
<name>A0ABV3JUT3_STRON</name>
<dbReference type="PROSITE" id="PS51900">
    <property type="entry name" value="CB"/>
    <property type="match status" value="1"/>
</dbReference>
<dbReference type="InterPro" id="IPR011010">
    <property type="entry name" value="DNA_brk_join_enz"/>
</dbReference>